<accession>A0A9W9HHF7</accession>
<reference evidence="2" key="1">
    <citation type="submission" date="2022-12" db="EMBL/GenBank/DDBJ databases">
        <authorList>
            <person name="Petersen C."/>
        </authorList>
    </citation>
    <scope>NUCLEOTIDE SEQUENCE</scope>
    <source>
        <strain evidence="2">IBT 21472</strain>
    </source>
</reference>
<dbReference type="OrthoDB" id="5372734at2759"/>
<dbReference type="Proteomes" id="UP001147746">
    <property type="component" value="Unassembled WGS sequence"/>
</dbReference>
<feature type="compositionally biased region" description="Basic and acidic residues" evidence="1">
    <location>
        <begin position="236"/>
        <end position="247"/>
    </location>
</feature>
<feature type="region of interest" description="Disordered" evidence="1">
    <location>
        <begin position="67"/>
        <end position="91"/>
    </location>
</feature>
<proteinExistence type="predicted"/>
<reference evidence="2" key="2">
    <citation type="journal article" date="2023" name="IMA Fungus">
        <title>Comparative genomic study of the Penicillium genus elucidates a diverse pangenome and 15 lateral gene transfer events.</title>
        <authorList>
            <person name="Petersen C."/>
            <person name="Sorensen T."/>
            <person name="Nielsen M.R."/>
            <person name="Sondergaard T.E."/>
            <person name="Sorensen J.L."/>
            <person name="Fitzpatrick D.A."/>
            <person name="Frisvad J.C."/>
            <person name="Nielsen K.L."/>
        </authorList>
    </citation>
    <scope>NUCLEOTIDE SEQUENCE</scope>
    <source>
        <strain evidence="2">IBT 21472</strain>
    </source>
</reference>
<feature type="compositionally biased region" description="Acidic residues" evidence="1">
    <location>
        <begin position="169"/>
        <end position="188"/>
    </location>
</feature>
<comment type="caution">
    <text evidence="2">The sequence shown here is derived from an EMBL/GenBank/DDBJ whole genome shotgun (WGS) entry which is preliminary data.</text>
</comment>
<gene>
    <name evidence="2" type="ORF">N7476_002627</name>
</gene>
<keyword evidence="3" id="KW-1185">Reference proteome</keyword>
<feature type="region of interest" description="Disordered" evidence="1">
    <location>
        <begin position="149"/>
        <end position="282"/>
    </location>
</feature>
<name>A0A9W9HHF7_9EURO</name>
<organism evidence="2 3">
    <name type="scientific">Penicillium atrosanguineum</name>
    <dbReference type="NCBI Taxonomy" id="1132637"/>
    <lineage>
        <taxon>Eukaryota</taxon>
        <taxon>Fungi</taxon>
        <taxon>Dikarya</taxon>
        <taxon>Ascomycota</taxon>
        <taxon>Pezizomycotina</taxon>
        <taxon>Eurotiomycetes</taxon>
        <taxon>Eurotiomycetidae</taxon>
        <taxon>Eurotiales</taxon>
        <taxon>Aspergillaceae</taxon>
        <taxon>Penicillium</taxon>
    </lineage>
</organism>
<evidence type="ECO:0000313" key="3">
    <source>
        <dbReference type="Proteomes" id="UP001147746"/>
    </source>
</evidence>
<evidence type="ECO:0000256" key="1">
    <source>
        <dbReference type="SAM" id="MobiDB-lite"/>
    </source>
</evidence>
<dbReference type="AlphaFoldDB" id="A0A9W9HHF7"/>
<sequence length="282" mass="31884">MSDDEEYYEWEEEYLIEDMPDFADRALQDELAQTSYYEAVLYEDPGIEAEDYYSDWEYYTDDYYDEDPTVKPAPVAKDTDTKTRRANRAPRLKSSLKPDIASFQGVVWKTSSLEKDQDIAVQIYEPGAGEQVALLKNWREIFKSAQPALDKSRLRKRKAEDICEPDPALADDEFPCEDDQDDSSDDMSDIVSMDNTTENGDAGDASNTTPELPQSPKRESNLAVVIPAKRGRKRKAEVPPETNKKTGETAPRAKRIASKKRDVDGGTTASSGPVRRSTRQKK</sequence>
<feature type="compositionally biased region" description="Polar residues" evidence="1">
    <location>
        <begin position="195"/>
        <end position="212"/>
    </location>
</feature>
<dbReference type="EMBL" id="JAPZBO010000002">
    <property type="protein sequence ID" value="KAJ5324027.1"/>
    <property type="molecule type" value="Genomic_DNA"/>
</dbReference>
<protein>
    <submittedName>
        <fullName evidence="2">Uncharacterized protein</fullName>
    </submittedName>
</protein>
<evidence type="ECO:0000313" key="2">
    <source>
        <dbReference type="EMBL" id="KAJ5324027.1"/>
    </source>
</evidence>